<sequence length="68" mass="7787">MDASKWSHFVAKKELIEEALVMTHTLSYIKFRLILRDLQPLSCQLLKLTTTFSKLQQIDVIVKGSPLA</sequence>
<protein>
    <submittedName>
        <fullName evidence="1">Uncharacterized protein</fullName>
    </submittedName>
</protein>
<proteinExistence type="predicted"/>
<evidence type="ECO:0000313" key="2">
    <source>
        <dbReference type="Proteomes" id="UP000237839"/>
    </source>
</evidence>
<dbReference type="Proteomes" id="UP000237839">
    <property type="component" value="Unassembled WGS sequence"/>
</dbReference>
<name>A0A2S9H2Y3_9BURK</name>
<dbReference type="AlphaFoldDB" id="A0A2S9H2Y3"/>
<comment type="caution">
    <text evidence="1">The sequence shown here is derived from an EMBL/GenBank/DDBJ whole genome shotgun (WGS) entry which is preliminary data.</text>
</comment>
<dbReference type="EMBL" id="PUGF01000003">
    <property type="protein sequence ID" value="PRC94342.1"/>
    <property type="molecule type" value="Genomic_DNA"/>
</dbReference>
<keyword evidence="2" id="KW-1185">Reference proteome</keyword>
<gene>
    <name evidence="1" type="ORF">S2091_0963</name>
</gene>
<accession>A0A2S9H2Y3</accession>
<evidence type="ECO:0000313" key="1">
    <source>
        <dbReference type="EMBL" id="PRC94342.1"/>
    </source>
</evidence>
<organism evidence="1 2">
    <name type="scientific">Solimicrobium silvestre</name>
    <dbReference type="NCBI Taxonomy" id="2099400"/>
    <lineage>
        <taxon>Bacteria</taxon>
        <taxon>Pseudomonadati</taxon>
        <taxon>Pseudomonadota</taxon>
        <taxon>Betaproteobacteria</taxon>
        <taxon>Burkholderiales</taxon>
        <taxon>Oxalobacteraceae</taxon>
        <taxon>Solimicrobium</taxon>
    </lineage>
</organism>
<reference evidence="1 2" key="1">
    <citation type="submission" date="2018-02" db="EMBL/GenBank/DDBJ databases">
        <title>Solimicrobium silvestre gen. nov., sp. nov., isolated from alpine forest soil.</title>
        <authorList>
            <person name="Margesin R."/>
            <person name="Albuquerque L."/>
            <person name="Zhang D.-C."/>
            <person name="Froufe H.J.C."/>
            <person name="Severino R."/>
            <person name="Roxo I."/>
            <person name="Egas C."/>
            <person name="Da Costa M.S."/>
        </authorList>
    </citation>
    <scope>NUCLEOTIDE SEQUENCE [LARGE SCALE GENOMIC DNA]</scope>
    <source>
        <strain evidence="1 2">S20-91</strain>
    </source>
</reference>